<feature type="non-terminal residue" evidence="3">
    <location>
        <position position="1"/>
    </location>
</feature>
<keyword evidence="4" id="KW-1185">Reference proteome</keyword>
<dbReference type="GO" id="GO:0003676">
    <property type="term" value="F:nucleic acid binding"/>
    <property type="evidence" value="ECO:0007669"/>
    <property type="project" value="InterPro"/>
</dbReference>
<dbReference type="SMART" id="SM00451">
    <property type="entry name" value="ZnF_U1"/>
    <property type="match status" value="1"/>
</dbReference>
<dbReference type="InterPro" id="IPR003604">
    <property type="entry name" value="Matrin/U1-like-C_Znf_C2H2"/>
</dbReference>
<feature type="non-terminal residue" evidence="3">
    <location>
        <position position="105"/>
    </location>
</feature>
<feature type="domain" description="U1-type" evidence="2">
    <location>
        <begin position="36"/>
        <end position="72"/>
    </location>
</feature>
<dbReference type="GO" id="GO:0008270">
    <property type="term" value="F:zinc ion binding"/>
    <property type="evidence" value="ECO:0007669"/>
    <property type="project" value="InterPro"/>
</dbReference>
<evidence type="ECO:0000313" key="3">
    <source>
        <dbReference type="EMBL" id="KAF5903359.1"/>
    </source>
</evidence>
<comment type="caution">
    <text evidence="3">The sequence shown here is derived from an EMBL/GenBank/DDBJ whole genome shotgun (WGS) entry which is preliminary data.</text>
</comment>
<reference evidence="3" key="1">
    <citation type="submission" date="2020-07" db="EMBL/GenBank/DDBJ databases">
        <title>Clarias magur genome sequencing, assembly and annotation.</title>
        <authorList>
            <person name="Kushwaha B."/>
            <person name="Kumar R."/>
            <person name="Das P."/>
            <person name="Joshi C.G."/>
            <person name="Kumar D."/>
            <person name="Nagpure N.S."/>
            <person name="Pandey M."/>
            <person name="Agarwal S."/>
            <person name="Srivastava S."/>
            <person name="Singh M."/>
            <person name="Sahoo L."/>
            <person name="Jayasankar P."/>
            <person name="Meher P.K."/>
            <person name="Koringa P.G."/>
            <person name="Iquebal M.A."/>
            <person name="Das S.P."/>
            <person name="Bit A."/>
            <person name="Patnaik S."/>
            <person name="Patel N."/>
            <person name="Shah T.M."/>
            <person name="Hinsu A."/>
            <person name="Jena J.K."/>
        </authorList>
    </citation>
    <scope>NUCLEOTIDE SEQUENCE</scope>
    <source>
        <strain evidence="3">CIFAMagur01</strain>
        <tissue evidence="3">Testis</tissue>
    </source>
</reference>
<proteinExistence type="predicted"/>
<feature type="region of interest" description="Disordered" evidence="1">
    <location>
        <begin position="70"/>
        <end position="105"/>
    </location>
</feature>
<dbReference type="Pfam" id="PF12874">
    <property type="entry name" value="zf-met"/>
    <property type="match status" value="1"/>
</dbReference>
<protein>
    <submittedName>
        <fullName evidence="3">Zinc finger protein</fullName>
    </submittedName>
</protein>
<evidence type="ECO:0000259" key="2">
    <source>
        <dbReference type="SMART" id="SM00451"/>
    </source>
</evidence>
<dbReference type="EMBL" id="QNUK01000074">
    <property type="protein sequence ID" value="KAF5903359.1"/>
    <property type="molecule type" value="Genomic_DNA"/>
</dbReference>
<name>A0A8J4X6C2_CLAMG</name>
<dbReference type="Gene3D" id="3.30.160.60">
    <property type="entry name" value="Classic Zinc Finger"/>
    <property type="match status" value="1"/>
</dbReference>
<dbReference type="AlphaFoldDB" id="A0A8J4X6C2"/>
<accession>A0A8J4X6C2</accession>
<sequence length="105" mass="11437">MKTPLSPAQLMENSPPYFPVTELTDGMEDVSPQERKKLLYSLCEVCNIQLNSPAQVETHYNGKSHLRRVKQLNSGESSPAGNNNNNNSSSSVPNPLTTTITGCST</sequence>
<dbReference type="OrthoDB" id="434647at2759"/>
<feature type="compositionally biased region" description="Low complexity" evidence="1">
    <location>
        <begin position="73"/>
        <end position="95"/>
    </location>
</feature>
<dbReference type="Proteomes" id="UP000727407">
    <property type="component" value="Unassembled WGS sequence"/>
</dbReference>
<dbReference type="InterPro" id="IPR013087">
    <property type="entry name" value="Znf_C2H2_type"/>
</dbReference>
<gene>
    <name evidence="3" type="primary">znf385b</name>
    <name evidence="3" type="ORF">DAT39_006912</name>
</gene>
<organism evidence="3 4">
    <name type="scientific">Clarias magur</name>
    <name type="common">Asian catfish</name>
    <name type="synonym">Macropteronotus magur</name>
    <dbReference type="NCBI Taxonomy" id="1594786"/>
    <lineage>
        <taxon>Eukaryota</taxon>
        <taxon>Metazoa</taxon>
        <taxon>Chordata</taxon>
        <taxon>Craniata</taxon>
        <taxon>Vertebrata</taxon>
        <taxon>Euteleostomi</taxon>
        <taxon>Actinopterygii</taxon>
        <taxon>Neopterygii</taxon>
        <taxon>Teleostei</taxon>
        <taxon>Ostariophysi</taxon>
        <taxon>Siluriformes</taxon>
        <taxon>Clariidae</taxon>
        <taxon>Clarias</taxon>
    </lineage>
</organism>
<feature type="compositionally biased region" description="Polar residues" evidence="1">
    <location>
        <begin position="96"/>
        <end position="105"/>
    </location>
</feature>
<evidence type="ECO:0000256" key="1">
    <source>
        <dbReference type="SAM" id="MobiDB-lite"/>
    </source>
</evidence>
<dbReference type="InterPro" id="IPR036236">
    <property type="entry name" value="Znf_C2H2_sf"/>
</dbReference>
<dbReference type="SUPFAM" id="SSF57667">
    <property type="entry name" value="beta-beta-alpha zinc fingers"/>
    <property type="match status" value="1"/>
</dbReference>
<evidence type="ECO:0000313" key="4">
    <source>
        <dbReference type="Proteomes" id="UP000727407"/>
    </source>
</evidence>